<dbReference type="InterPro" id="IPR010920">
    <property type="entry name" value="LSM_dom_sf"/>
</dbReference>
<reference evidence="10" key="1">
    <citation type="submission" date="2019-11" db="EMBL/GenBank/DDBJ databases">
        <authorList>
            <person name="Feng L."/>
        </authorList>
    </citation>
    <scope>NUCLEOTIDE SEQUENCE</scope>
    <source>
        <strain evidence="10">AundefinedLFYP135</strain>
    </source>
</reference>
<dbReference type="InterPro" id="IPR023408">
    <property type="entry name" value="MscS_beta-dom_sf"/>
</dbReference>
<dbReference type="PANTHER" id="PTHR30460">
    <property type="entry name" value="MODERATE CONDUCTANCE MECHANOSENSITIVE CHANNEL YBIO"/>
    <property type="match status" value="1"/>
</dbReference>
<evidence type="ECO:0000256" key="5">
    <source>
        <dbReference type="ARBA" id="ARBA00022989"/>
    </source>
</evidence>
<proteinExistence type="inferred from homology"/>
<feature type="domain" description="Mechanosensitive ion channel MscS" evidence="8">
    <location>
        <begin position="128"/>
        <end position="192"/>
    </location>
</feature>
<evidence type="ECO:0000256" key="2">
    <source>
        <dbReference type="ARBA" id="ARBA00008017"/>
    </source>
</evidence>
<accession>A0A6N2R9F5</accession>
<evidence type="ECO:0000256" key="4">
    <source>
        <dbReference type="ARBA" id="ARBA00022692"/>
    </source>
</evidence>
<keyword evidence="6 7" id="KW-0472">Membrane</keyword>
<dbReference type="Gene3D" id="2.30.30.60">
    <property type="match status" value="1"/>
</dbReference>
<sequence>MQLSAVNVGEQFKAHLDDLLLYLGDNLGTLLWKAFLILLILFLARVVLNLISRQTKRVIDSKRYHRSEQQGRRVDTMMTLVRSVARYTVYFVAFLLVLGQLGVGDYMGNLLVTAGVGSLAIGIGAQSLVKDVATGFFMMFENQFSVGDYIKLDTVEGTVEATAMRVTYLRTFRGEQIIIPNGTINRVINYSRGNCLALVTVLIRYEDDAQQAMDCIQEAITQFASDHEELVAEPPAVRGITGFTNLGVEIGVMCRAKPMQFWALERGLRLAIKRALDQAGFVIPSLYVSPENSQAGRAEVILPPPQENPPV</sequence>
<dbReference type="EMBL" id="CACRSL010000003">
    <property type="protein sequence ID" value="VYS77733.1"/>
    <property type="molecule type" value="Genomic_DNA"/>
</dbReference>
<feature type="transmembrane region" description="Helical" evidence="7">
    <location>
        <begin position="30"/>
        <end position="48"/>
    </location>
</feature>
<dbReference type="InterPro" id="IPR011066">
    <property type="entry name" value="MscS_channel_C_sf"/>
</dbReference>
<evidence type="ECO:0000259" key="8">
    <source>
        <dbReference type="Pfam" id="PF00924"/>
    </source>
</evidence>
<feature type="domain" description="Mechanosensitive ion channel MscS C-terminal" evidence="9">
    <location>
        <begin position="199"/>
        <end position="280"/>
    </location>
</feature>
<dbReference type="InterPro" id="IPR006685">
    <property type="entry name" value="MscS_channel_2nd"/>
</dbReference>
<organism evidence="10">
    <name type="scientific">uncultured Anaerotruncus sp</name>
    <dbReference type="NCBI Taxonomy" id="905011"/>
    <lineage>
        <taxon>Bacteria</taxon>
        <taxon>Bacillati</taxon>
        <taxon>Bacillota</taxon>
        <taxon>Clostridia</taxon>
        <taxon>Eubacteriales</taxon>
        <taxon>Oscillospiraceae</taxon>
        <taxon>Anaerotruncus</taxon>
        <taxon>environmental samples</taxon>
    </lineage>
</organism>
<keyword evidence="5 7" id="KW-1133">Transmembrane helix</keyword>
<name>A0A6N2R9F5_9FIRM</name>
<dbReference type="AlphaFoldDB" id="A0A6N2R9F5"/>
<dbReference type="InterPro" id="IPR011014">
    <property type="entry name" value="MscS_channel_TM-2"/>
</dbReference>
<comment type="subcellular location">
    <subcellularLocation>
        <location evidence="1">Cell membrane</location>
        <topology evidence="1">Multi-pass membrane protein</topology>
    </subcellularLocation>
</comment>
<dbReference type="SUPFAM" id="SSF82689">
    <property type="entry name" value="Mechanosensitive channel protein MscS (YggB), C-terminal domain"/>
    <property type="match status" value="1"/>
</dbReference>
<dbReference type="Pfam" id="PF00924">
    <property type="entry name" value="MS_channel_2nd"/>
    <property type="match status" value="1"/>
</dbReference>
<dbReference type="SUPFAM" id="SSF82861">
    <property type="entry name" value="Mechanosensitive channel protein MscS (YggB), transmembrane region"/>
    <property type="match status" value="1"/>
</dbReference>
<dbReference type="PANTHER" id="PTHR30460:SF0">
    <property type="entry name" value="MODERATE CONDUCTANCE MECHANOSENSITIVE CHANNEL YBIO"/>
    <property type="match status" value="1"/>
</dbReference>
<feature type="transmembrane region" description="Helical" evidence="7">
    <location>
        <begin position="87"/>
        <end position="104"/>
    </location>
</feature>
<evidence type="ECO:0000256" key="7">
    <source>
        <dbReference type="SAM" id="Phobius"/>
    </source>
</evidence>
<evidence type="ECO:0000259" key="9">
    <source>
        <dbReference type="Pfam" id="PF21082"/>
    </source>
</evidence>
<evidence type="ECO:0000256" key="6">
    <source>
        <dbReference type="ARBA" id="ARBA00023136"/>
    </source>
</evidence>
<dbReference type="GO" id="GO:0005886">
    <property type="term" value="C:plasma membrane"/>
    <property type="evidence" value="ECO:0007669"/>
    <property type="project" value="UniProtKB-SubCell"/>
</dbReference>
<dbReference type="GO" id="GO:0008381">
    <property type="term" value="F:mechanosensitive monoatomic ion channel activity"/>
    <property type="evidence" value="ECO:0007669"/>
    <property type="project" value="InterPro"/>
</dbReference>
<keyword evidence="3" id="KW-1003">Cell membrane</keyword>
<protein>
    <submittedName>
        <fullName evidence="10">Putative MscS family protein YkuT</fullName>
    </submittedName>
</protein>
<evidence type="ECO:0000256" key="1">
    <source>
        <dbReference type="ARBA" id="ARBA00004651"/>
    </source>
</evidence>
<evidence type="ECO:0000256" key="3">
    <source>
        <dbReference type="ARBA" id="ARBA00022475"/>
    </source>
</evidence>
<gene>
    <name evidence="10" type="primary">ykuT</name>
    <name evidence="10" type="ORF">AULFYP135_00322</name>
</gene>
<dbReference type="InterPro" id="IPR045276">
    <property type="entry name" value="YbiO_bact"/>
</dbReference>
<dbReference type="Gene3D" id="3.30.70.100">
    <property type="match status" value="1"/>
</dbReference>
<dbReference type="Pfam" id="PF21082">
    <property type="entry name" value="MS_channel_3rd"/>
    <property type="match status" value="1"/>
</dbReference>
<dbReference type="Gene3D" id="1.10.287.1260">
    <property type="match status" value="1"/>
</dbReference>
<feature type="transmembrane region" description="Helical" evidence="7">
    <location>
        <begin position="110"/>
        <end position="129"/>
    </location>
</feature>
<evidence type="ECO:0000313" key="10">
    <source>
        <dbReference type="EMBL" id="VYS77733.1"/>
    </source>
</evidence>
<keyword evidence="4 7" id="KW-0812">Transmembrane</keyword>
<dbReference type="InterPro" id="IPR049278">
    <property type="entry name" value="MS_channel_C"/>
</dbReference>
<comment type="similarity">
    <text evidence="2">Belongs to the MscS (TC 1.A.23) family.</text>
</comment>
<dbReference type="SUPFAM" id="SSF50182">
    <property type="entry name" value="Sm-like ribonucleoproteins"/>
    <property type="match status" value="1"/>
</dbReference>